<organism evidence="3 4">
    <name type="scientific">Helicobacter colisuis</name>
    <dbReference type="NCBI Taxonomy" id="2949739"/>
    <lineage>
        <taxon>Bacteria</taxon>
        <taxon>Pseudomonadati</taxon>
        <taxon>Campylobacterota</taxon>
        <taxon>Epsilonproteobacteria</taxon>
        <taxon>Campylobacterales</taxon>
        <taxon>Helicobacteraceae</taxon>
        <taxon>Helicobacter</taxon>
    </lineage>
</organism>
<dbReference type="PANTHER" id="PTHR43501">
    <property type="entry name" value="CYTOSOL NON-SPECIFIC DIPEPTIDASE"/>
    <property type="match status" value="1"/>
</dbReference>
<accession>A0ABT0TUJ6</accession>
<keyword evidence="4" id="KW-1185">Reference proteome</keyword>
<dbReference type="Pfam" id="PF01546">
    <property type="entry name" value="Peptidase_M20"/>
    <property type="match status" value="1"/>
</dbReference>
<feature type="domain" description="Peptidase M20 dimerisation" evidence="2">
    <location>
        <begin position="188"/>
        <end position="257"/>
    </location>
</feature>
<dbReference type="RefSeq" id="WP_250604352.1">
    <property type="nucleotide sequence ID" value="NZ_JAMOKX010000004.1"/>
</dbReference>
<evidence type="ECO:0000256" key="1">
    <source>
        <dbReference type="ARBA" id="ARBA00022801"/>
    </source>
</evidence>
<dbReference type="InterPro" id="IPR011650">
    <property type="entry name" value="Peptidase_M20_dimer"/>
</dbReference>
<dbReference type="EMBL" id="JAMOKX010000004">
    <property type="protein sequence ID" value="MCL9819605.1"/>
    <property type="molecule type" value="Genomic_DNA"/>
</dbReference>
<dbReference type="PRINTS" id="PR00934">
    <property type="entry name" value="XHISDIPTASE"/>
</dbReference>
<sequence>MKESFEPLELFLEICKIPHPSKNCSKLKEWIITKAKENGATIKEDKAGNLLCTKGNPKICLQGHYDMVYVGESKDFKVQPKFLDSKWLGALDSSLGADNGAALACMILALRDFDNIECLFTNDEEVGMIGANHLELEIHSPYIINCDSEDIDEVIYSCAGGYDLKAKKGFEILAIPKDYKCFEIKTQNFKGGHSGIEIHKNIPNAILELAKIARDLEGIIIEFWGGEKRNSIPVNATLKIALKDSQAIKLESLSENFVITPLKQTKYGYACKDLLTAILGLENGVIKAKGNSPLLSSNLGILKQDNESFIFYAMGRGNQEDLMQKNIALSQTFLNSLNFEVNVLDYYAPWTKEEGRLLELVWDIYQKHNKNAKLKSIHAGLECGILKQKFPKAEFISIGPTILHPHSLNEKLDLESFKKFWVILQEILQKNYIF</sequence>
<evidence type="ECO:0000313" key="4">
    <source>
        <dbReference type="Proteomes" id="UP001057522"/>
    </source>
</evidence>
<evidence type="ECO:0000313" key="3">
    <source>
        <dbReference type="EMBL" id="MCL9819605.1"/>
    </source>
</evidence>
<dbReference type="Pfam" id="PF07687">
    <property type="entry name" value="M20_dimer"/>
    <property type="match status" value="1"/>
</dbReference>
<dbReference type="PANTHER" id="PTHR43501:SF1">
    <property type="entry name" value="CYTOSOL NON-SPECIFIC DIPEPTIDASE"/>
    <property type="match status" value="1"/>
</dbReference>
<name>A0ABT0TUJ6_9HELI</name>
<dbReference type="SUPFAM" id="SSF53187">
    <property type="entry name" value="Zn-dependent exopeptidases"/>
    <property type="match status" value="1"/>
</dbReference>
<dbReference type="InterPro" id="IPR002933">
    <property type="entry name" value="Peptidase_M20"/>
</dbReference>
<dbReference type="Gene3D" id="3.40.630.10">
    <property type="entry name" value="Zn peptidases"/>
    <property type="match status" value="2"/>
</dbReference>
<dbReference type="Proteomes" id="UP001057522">
    <property type="component" value="Unassembled WGS sequence"/>
</dbReference>
<keyword evidence="1" id="KW-0378">Hydrolase</keyword>
<evidence type="ECO:0000259" key="2">
    <source>
        <dbReference type="Pfam" id="PF07687"/>
    </source>
</evidence>
<protein>
    <submittedName>
        <fullName evidence="3">M20/M25/M40 family metallo-hydrolase</fullName>
    </submittedName>
</protein>
<gene>
    <name evidence="3" type="ORF">NCR95_05410</name>
</gene>
<reference evidence="3" key="1">
    <citation type="submission" date="2022-06" db="EMBL/GenBank/DDBJ databases">
        <title>Helicobacter colisuis sp. nov.</title>
        <authorList>
            <person name="Papic B."/>
            <person name="Gruntar I."/>
        </authorList>
    </citation>
    <scope>NUCLEOTIDE SEQUENCE</scope>
    <source>
        <strain evidence="3">11154-15</strain>
    </source>
</reference>
<dbReference type="InterPro" id="IPR001160">
    <property type="entry name" value="Peptidase_M20C"/>
</dbReference>
<comment type="caution">
    <text evidence="3">The sequence shown here is derived from an EMBL/GenBank/DDBJ whole genome shotgun (WGS) entry which is preliminary data.</text>
</comment>
<proteinExistence type="predicted"/>